<name>A0ABT3K4R6_9PROT</name>
<comment type="caution">
    <text evidence="1">The sequence shown here is derived from an EMBL/GenBank/DDBJ whole genome shotgun (WGS) entry which is preliminary data.</text>
</comment>
<keyword evidence="2" id="KW-1185">Reference proteome</keyword>
<evidence type="ECO:0000313" key="2">
    <source>
        <dbReference type="Proteomes" id="UP001526337"/>
    </source>
</evidence>
<dbReference type="RefSeq" id="WP_265176062.1">
    <property type="nucleotide sequence ID" value="NZ_JANGSQ010000099.1"/>
</dbReference>
<proteinExistence type="predicted"/>
<accession>A0ABT3K4R6</accession>
<sequence>MAITSWEGHGFQGAMPFGGFQGSIPRVPHDISGPAHTHSGAFCWKNRKKNAAF</sequence>
<gene>
    <name evidence="1" type="ORF">NO263_07365</name>
</gene>
<dbReference type="EMBL" id="JANGSQ010000099">
    <property type="protein sequence ID" value="MCW4590395.1"/>
    <property type="molecule type" value="Genomic_DNA"/>
</dbReference>
<dbReference type="Proteomes" id="UP001526337">
    <property type="component" value="Unassembled WGS sequence"/>
</dbReference>
<evidence type="ECO:0000313" key="1">
    <source>
        <dbReference type="EMBL" id="MCW4590395.1"/>
    </source>
</evidence>
<reference evidence="1 2" key="1">
    <citation type="submission" date="2022-07" db="EMBL/GenBank/DDBJ databases">
        <title>Genome stability of Gluconacetobacter entanii AV429.</title>
        <authorList>
            <person name="Trcek J."/>
            <person name="Cepec E."/>
        </authorList>
    </citation>
    <scope>NUCLEOTIDE SEQUENCE [LARGE SCALE GENOMIC DNA]</scope>
    <source>
        <strain evidence="1 2">AV429_2022</strain>
    </source>
</reference>
<organism evidence="1 2">
    <name type="scientific">Gluconacetobacter entanii</name>
    <dbReference type="NCBI Taxonomy" id="108528"/>
    <lineage>
        <taxon>Bacteria</taxon>
        <taxon>Pseudomonadati</taxon>
        <taxon>Pseudomonadota</taxon>
        <taxon>Alphaproteobacteria</taxon>
        <taxon>Acetobacterales</taxon>
        <taxon>Acetobacteraceae</taxon>
        <taxon>Gluconacetobacter</taxon>
    </lineage>
</organism>
<protein>
    <submittedName>
        <fullName evidence="1">Uncharacterized protein</fullName>
    </submittedName>
</protein>